<keyword evidence="2" id="KW-0547">Nucleotide-binding</keyword>
<keyword evidence="3 5" id="KW-0067">ATP-binding</keyword>
<comment type="caution">
    <text evidence="5">The sequence shown here is derived from an EMBL/GenBank/DDBJ whole genome shotgun (WGS) entry which is preliminary data.</text>
</comment>
<dbReference type="InterPro" id="IPR003439">
    <property type="entry name" value="ABC_transporter-like_ATP-bd"/>
</dbReference>
<dbReference type="GO" id="GO:0005886">
    <property type="term" value="C:plasma membrane"/>
    <property type="evidence" value="ECO:0007669"/>
    <property type="project" value="TreeGrafter"/>
</dbReference>
<evidence type="ECO:0000256" key="1">
    <source>
        <dbReference type="ARBA" id="ARBA00022448"/>
    </source>
</evidence>
<protein>
    <submittedName>
        <fullName evidence="5">Macrolide export ATP-binding/permease protein MacB</fullName>
    </submittedName>
</protein>
<reference evidence="5 6" key="1">
    <citation type="journal article" date="2015" name="Nature">
        <title>rRNA introns, odd ribosomes, and small enigmatic genomes across a large radiation of phyla.</title>
        <authorList>
            <person name="Brown C.T."/>
            <person name="Hug L.A."/>
            <person name="Thomas B.C."/>
            <person name="Sharon I."/>
            <person name="Castelle C.J."/>
            <person name="Singh A."/>
            <person name="Wilkins M.J."/>
            <person name="Williams K.H."/>
            <person name="Banfield J.F."/>
        </authorList>
    </citation>
    <scope>NUCLEOTIDE SEQUENCE [LARGE SCALE GENOMIC DNA]</scope>
</reference>
<dbReference type="PATRIC" id="fig|1619107.3.peg.217"/>
<dbReference type="GO" id="GO:0022857">
    <property type="term" value="F:transmembrane transporter activity"/>
    <property type="evidence" value="ECO:0007669"/>
    <property type="project" value="UniProtKB-ARBA"/>
</dbReference>
<dbReference type="Gene3D" id="3.40.50.300">
    <property type="entry name" value="P-loop containing nucleotide triphosphate hydrolases"/>
    <property type="match status" value="1"/>
</dbReference>
<dbReference type="GO" id="GO:0098796">
    <property type="term" value="C:membrane protein complex"/>
    <property type="evidence" value="ECO:0007669"/>
    <property type="project" value="UniProtKB-ARBA"/>
</dbReference>
<evidence type="ECO:0000256" key="2">
    <source>
        <dbReference type="ARBA" id="ARBA00022741"/>
    </source>
</evidence>
<dbReference type="FunFam" id="3.40.50.300:FF:000032">
    <property type="entry name" value="Export ABC transporter ATP-binding protein"/>
    <property type="match status" value="1"/>
</dbReference>
<dbReference type="PROSITE" id="PS00211">
    <property type="entry name" value="ABC_TRANSPORTER_1"/>
    <property type="match status" value="1"/>
</dbReference>
<dbReference type="Proteomes" id="UP000034732">
    <property type="component" value="Unassembled WGS sequence"/>
</dbReference>
<dbReference type="InterPro" id="IPR027417">
    <property type="entry name" value="P-loop_NTPase"/>
</dbReference>
<dbReference type="PANTHER" id="PTHR24220">
    <property type="entry name" value="IMPORT ATP-BINDING PROTEIN"/>
    <property type="match status" value="1"/>
</dbReference>
<keyword evidence="1" id="KW-0813">Transport</keyword>
<dbReference type="GO" id="GO:0016887">
    <property type="term" value="F:ATP hydrolysis activity"/>
    <property type="evidence" value="ECO:0007669"/>
    <property type="project" value="InterPro"/>
</dbReference>
<accession>A0A0G1PDM1</accession>
<organism evidence="5 6">
    <name type="scientific">candidate division WWE3 bacterium GW2011_GWA1_46_21</name>
    <dbReference type="NCBI Taxonomy" id="1619107"/>
    <lineage>
        <taxon>Bacteria</taxon>
        <taxon>Katanobacteria</taxon>
    </lineage>
</organism>
<dbReference type="SMART" id="SM00382">
    <property type="entry name" value="AAA"/>
    <property type="match status" value="1"/>
</dbReference>
<feature type="domain" description="ABC transporter" evidence="4">
    <location>
        <begin position="5"/>
        <end position="221"/>
    </location>
</feature>
<evidence type="ECO:0000256" key="3">
    <source>
        <dbReference type="ARBA" id="ARBA00022840"/>
    </source>
</evidence>
<dbReference type="InterPro" id="IPR017911">
    <property type="entry name" value="MacB-like_ATP-bd"/>
</dbReference>
<dbReference type="SUPFAM" id="SSF52540">
    <property type="entry name" value="P-loop containing nucleoside triphosphate hydrolases"/>
    <property type="match status" value="1"/>
</dbReference>
<dbReference type="Pfam" id="PF00005">
    <property type="entry name" value="ABC_tran"/>
    <property type="match status" value="1"/>
</dbReference>
<dbReference type="InterPro" id="IPR003593">
    <property type="entry name" value="AAA+_ATPase"/>
</dbReference>
<dbReference type="InterPro" id="IPR015854">
    <property type="entry name" value="ABC_transpr_LolD-like"/>
</dbReference>
<dbReference type="PROSITE" id="PS50893">
    <property type="entry name" value="ABC_TRANSPORTER_2"/>
    <property type="match status" value="1"/>
</dbReference>
<evidence type="ECO:0000259" key="4">
    <source>
        <dbReference type="PROSITE" id="PS50893"/>
    </source>
</evidence>
<dbReference type="CDD" id="cd03255">
    <property type="entry name" value="ABC_MJ0796_LolCDE_FtsE"/>
    <property type="match status" value="1"/>
</dbReference>
<dbReference type="InterPro" id="IPR017871">
    <property type="entry name" value="ABC_transporter-like_CS"/>
</dbReference>
<evidence type="ECO:0000313" key="5">
    <source>
        <dbReference type="EMBL" id="KKU30904.1"/>
    </source>
</evidence>
<dbReference type="EMBL" id="LCMF01000010">
    <property type="protein sequence ID" value="KKU30904.1"/>
    <property type="molecule type" value="Genomic_DNA"/>
</dbReference>
<proteinExistence type="predicted"/>
<gene>
    <name evidence="5" type="ORF">UX44_C0010G0021</name>
</gene>
<evidence type="ECO:0000313" key="6">
    <source>
        <dbReference type="Proteomes" id="UP000034732"/>
    </source>
</evidence>
<dbReference type="AlphaFoldDB" id="A0A0G1PDM1"/>
<name>A0A0G1PDM1_UNCKA</name>
<dbReference type="GO" id="GO:0005524">
    <property type="term" value="F:ATP binding"/>
    <property type="evidence" value="ECO:0007669"/>
    <property type="project" value="UniProtKB-KW"/>
</dbReference>
<sequence length="221" mass="23960">MTPVLTVQTVCKTYMVGGEVIEALKDVSLEIGKGEFVSIVGKSGSGKSTLMHLMGLLDSPTFGTVVLNQKNTERMGEKELARIRNKEIGFVFQAFNLLGRANCLENVMLPLQYSDFRGDRATKALEILTLVGLQDRIRNKSNELSGGQKQRVAIARALVNDPSIILADEPTGNLDSKTGDEIIALLKQLNALGKTVVVVTHDPDLAKIANKIITISDGRIV</sequence>
<dbReference type="PANTHER" id="PTHR24220:SF86">
    <property type="entry name" value="ABC TRANSPORTER ABCH.1"/>
    <property type="match status" value="1"/>
</dbReference>